<accession>A0A0P8DCK4</accession>
<sequence>MELKNFSTLNFSTLIGAGVIATALGAIAQPADAFTITRSEAVWDNLTLQNGSLVGSKGVAANADNKVSLLNIDGESQIRWGSAFYGGYYQDNFEEVSKDVQVTKYKWDWVPKYSRRGWFKGYEYKKVSYQVTETVTETVNNKVWVPPTYENQSGLGYKGVSNLDLDLGEVFNIGTLKHFNQTIKNDGLAGTNTDFSLKLDFGDGIGSKLFDFSLSIDETPNRIGNNNNGKDCAYQTDAGKGCADQITWDFAINNGSTFEYENETYSLELVGFGSGFDGTTIVNEFISQEDGNNSASLFAKLVKVDTTQDIPEPASLLGLAGLGLYFARSRKKHEDALTV</sequence>
<evidence type="ECO:0000313" key="3">
    <source>
        <dbReference type="Proteomes" id="UP000050465"/>
    </source>
</evidence>
<dbReference type="NCBIfam" id="TIGR02595">
    <property type="entry name" value="PEP_CTERM"/>
    <property type="match status" value="1"/>
</dbReference>
<keyword evidence="1" id="KW-0732">Signal</keyword>
<dbReference type="NCBIfam" id="NF038131">
    <property type="entry name" value="choice_anch_K"/>
    <property type="match status" value="1"/>
</dbReference>
<organism evidence="2 3">
    <name type="scientific">Phormidesmis priestleyi Ana</name>
    <dbReference type="NCBI Taxonomy" id="1666911"/>
    <lineage>
        <taxon>Bacteria</taxon>
        <taxon>Bacillati</taxon>
        <taxon>Cyanobacteriota</taxon>
        <taxon>Cyanophyceae</taxon>
        <taxon>Leptolyngbyales</taxon>
        <taxon>Leptolyngbyaceae</taxon>
        <taxon>Phormidesmis</taxon>
    </lineage>
</organism>
<evidence type="ECO:0000256" key="1">
    <source>
        <dbReference type="SAM" id="SignalP"/>
    </source>
</evidence>
<feature type="signal peptide" evidence="1">
    <location>
        <begin position="1"/>
        <end position="28"/>
    </location>
</feature>
<feature type="chain" id="PRO_5006149189" description="PEP-CTERM protein-sorting domain" evidence="1">
    <location>
        <begin position="29"/>
        <end position="339"/>
    </location>
</feature>
<evidence type="ECO:0000313" key="2">
    <source>
        <dbReference type="EMBL" id="KPQ33846.1"/>
    </source>
</evidence>
<proteinExistence type="predicted"/>
<dbReference type="AlphaFoldDB" id="A0A0P8DCK4"/>
<dbReference type="InterPro" id="IPR013424">
    <property type="entry name" value="Ice-binding_C"/>
</dbReference>
<dbReference type="STRING" id="1666911.HLUCCA11_16970"/>
<gene>
    <name evidence="2" type="ORF">HLUCCA11_16970</name>
</gene>
<comment type="caution">
    <text evidence="2">The sequence shown here is derived from an EMBL/GenBank/DDBJ whole genome shotgun (WGS) entry which is preliminary data.</text>
</comment>
<protein>
    <recommendedName>
        <fullName evidence="4">PEP-CTERM protein-sorting domain</fullName>
    </recommendedName>
</protein>
<dbReference type="Proteomes" id="UP000050465">
    <property type="component" value="Unassembled WGS sequence"/>
</dbReference>
<reference evidence="2 3" key="1">
    <citation type="submission" date="2015-09" db="EMBL/GenBank/DDBJ databases">
        <title>Identification and resolution of microdiversity through metagenomic sequencing of parallel consortia.</title>
        <authorList>
            <person name="Nelson W.C."/>
            <person name="Romine M.F."/>
            <person name="Lindemann S.R."/>
        </authorList>
    </citation>
    <scope>NUCLEOTIDE SEQUENCE [LARGE SCALE GENOMIC DNA]</scope>
    <source>
        <strain evidence="2">Ana</strain>
    </source>
</reference>
<name>A0A0P8DCK4_9CYAN</name>
<dbReference type="EMBL" id="LJZR01000026">
    <property type="protein sequence ID" value="KPQ33846.1"/>
    <property type="molecule type" value="Genomic_DNA"/>
</dbReference>
<dbReference type="InterPro" id="IPR047995">
    <property type="entry name" value="Choice_anch_K"/>
</dbReference>
<evidence type="ECO:0008006" key="4">
    <source>
        <dbReference type="Google" id="ProtNLM"/>
    </source>
</evidence>